<dbReference type="SUPFAM" id="SSF142019">
    <property type="entry name" value="Nqo1 FMN-binding domain-like"/>
    <property type="match status" value="1"/>
</dbReference>
<dbReference type="InterPro" id="IPR010208">
    <property type="entry name" value="Ion_transpt_RnfC/RsxC"/>
</dbReference>
<keyword evidence="11" id="KW-1185">Reference proteome</keyword>
<keyword evidence="8" id="KW-1278">Translocase</keyword>
<dbReference type="HAMAP" id="MF_00461">
    <property type="entry name" value="RsxC_RnfC"/>
    <property type="match status" value="1"/>
</dbReference>
<dbReference type="PROSITE" id="PS00198">
    <property type="entry name" value="4FE4S_FER_1"/>
    <property type="match status" value="2"/>
</dbReference>
<keyword evidence="7 8" id="KW-0411">Iron-sulfur</keyword>
<evidence type="ECO:0000313" key="10">
    <source>
        <dbReference type="EMBL" id="CCU78042.1"/>
    </source>
</evidence>
<dbReference type="eggNOG" id="COG4656">
    <property type="taxonomic scope" value="Bacteria"/>
</dbReference>
<comment type="subunit">
    <text evidence="8">The complex is composed of six subunits: RnfA, RnfB, RnfC, RnfD, RnfE and RnfG.</text>
</comment>
<dbReference type="Gene3D" id="3.30.70.20">
    <property type="match status" value="1"/>
</dbReference>
<dbReference type="GO" id="GO:0046872">
    <property type="term" value="F:metal ion binding"/>
    <property type="evidence" value="ECO:0007669"/>
    <property type="project" value="UniProtKB-KW"/>
</dbReference>
<dbReference type="GO" id="GO:0005886">
    <property type="term" value="C:plasma membrane"/>
    <property type="evidence" value="ECO:0007669"/>
    <property type="project" value="UniProtKB-SubCell"/>
</dbReference>
<evidence type="ECO:0000256" key="7">
    <source>
        <dbReference type="ARBA" id="ARBA00023014"/>
    </source>
</evidence>
<dbReference type="Pfam" id="PF01512">
    <property type="entry name" value="Complex1_51K"/>
    <property type="match status" value="1"/>
</dbReference>
<evidence type="ECO:0000256" key="8">
    <source>
        <dbReference type="HAMAP-Rule" id="MF_00461"/>
    </source>
</evidence>
<feature type="binding site" evidence="8">
    <location>
        <position position="409"/>
    </location>
    <ligand>
        <name>[4Fe-4S] cluster</name>
        <dbReference type="ChEBI" id="CHEBI:49883"/>
        <label>2</label>
    </ligand>
</feature>
<dbReference type="Proteomes" id="UP000012063">
    <property type="component" value="Unassembled WGS sequence"/>
</dbReference>
<organism evidence="10 11">
    <name type="scientific">Halanaerobium saccharolyticum subsp. saccharolyticum DSM 6643</name>
    <dbReference type="NCBI Taxonomy" id="1293054"/>
    <lineage>
        <taxon>Bacteria</taxon>
        <taxon>Bacillati</taxon>
        <taxon>Bacillota</taxon>
        <taxon>Clostridia</taxon>
        <taxon>Halanaerobiales</taxon>
        <taxon>Halanaerobiaceae</taxon>
        <taxon>Halanaerobium</taxon>
    </lineage>
</organism>
<sequence length="441" mass="48136">MSKNIKRFSIGGINLPDNKELNTNLKIEELPLPDIVYLPVKQHIGKPGEILVEKGDYVKRGQLIIKANPGVSASLHASLSGEIIDIKDISDSRGGKSKAIIIQRDKKAAFNRVSFNLKSKKNKTAEEIKEIIKNSGIIGMGGAGFPTHIKLSPPKEKPIDTVIINGSESEPYVAVDDRTLQEKTAKVYRGLELIKKAVGAENGFIACEDNKKNAIKSLKAEAKNWPELDFEIVDSLYPHGAEKKLIEACLNREIPEGGLPMEVGVVVNNAQTAVAVAEAVDEDQPVVDRVVSVSGRGIRNPKNLIVPLGTPIKNLLDYCDGIVSQESVLLIGGTMTGFRAESTDIPITKTGFGIIILSQAEYKEYESRVCIRCAKCVDACPVYISPNRITDFINNDYLEEAEALSLASCIECGSCAYVCPASRPLLRWLREGKARLRQANN</sequence>
<dbReference type="InterPro" id="IPR026902">
    <property type="entry name" value="RnfC_N"/>
</dbReference>
<dbReference type="GO" id="GO:0022900">
    <property type="term" value="P:electron transport chain"/>
    <property type="evidence" value="ECO:0007669"/>
    <property type="project" value="UniProtKB-UniRule"/>
</dbReference>
<evidence type="ECO:0000256" key="5">
    <source>
        <dbReference type="ARBA" id="ARBA00022982"/>
    </source>
</evidence>
<comment type="cofactor">
    <cofactor evidence="8">
        <name>[4Fe-4S] cluster</name>
        <dbReference type="ChEBI" id="CHEBI:49883"/>
    </cofactor>
    <text evidence="8">Binds 2 [4Fe-4S] clusters per subunit.</text>
</comment>
<dbReference type="InParanoid" id="M5DXE1"/>
<evidence type="ECO:0000256" key="4">
    <source>
        <dbReference type="ARBA" id="ARBA00022737"/>
    </source>
</evidence>
<feature type="domain" description="4Fe-4S ferredoxin-type" evidence="9">
    <location>
        <begin position="400"/>
        <end position="429"/>
    </location>
</feature>
<dbReference type="EC" id="7.-.-.-" evidence="8"/>
<feature type="binding site" evidence="8">
    <location>
        <position position="412"/>
    </location>
    <ligand>
        <name>[4Fe-4S] cluster</name>
        <dbReference type="ChEBI" id="CHEBI:49883"/>
        <label>2</label>
    </ligand>
</feature>
<dbReference type="AlphaFoldDB" id="M5DXE1"/>
<keyword evidence="5 8" id="KW-0249">Electron transport</keyword>
<keyword evidence="3 8" id="KW-0479">Metal-binding</keyword>
<keyword evidence="8" id="KW-1003">Cell membrane</keyword>
<evidence type="ECO:0000259" key="9">
    <source>
        <dbReference type="PROSITE" id="PS51379"/>
    </source>
</evidence>
<dbReference type="OrthoDB" id="9767754at2"/>
<comment type="similarity">
    <text evidence="8">Belongs to the 4Fe4S bacterial-type ferredoxin family. RnfC subfamily.</text>
</comment>
<accession>M5DXE1</accession>
<reference evidence="11" key="1">
    <citation type="journal article" date="2013" name="Genome Announc.">
        <title>Genome Sequence of Halanaerobium saccharolyticum subsp. saccharolyticum Strain DSM 6643T, a Halophilic Hydrogen-Producing Bacterium.</title>
        <authorList>
            <person name="Kivisto A."/>
            <person name="Larjo A."/>
            <person name="Ciranna A."/>
            <person name="Santala V."/>
            <person name="Roos C."/>
            <person name="Karp M."/>
        </authorList>
    </citation>
    <scope>NUCLEOTIDE SEQUENCE [LARGE SCALE GENOMIC DNA]</scope>
    <source>
        <strain evidence="11">DSM 6643</strain>
    </source>
</reference>
<evidence type="ECO:0000313" key="11">
    <source>
        <dbReference type="Proteomes" id="UP000012063"/>
    </source>
</evidence>
<dbReference type="InterPro" id="IPR017900">
    <property type="entry name" value="4Fe4S_Fe_S_CS"/>
</dbReference>
<dbReference type="GO" id="GO:0051539">
    <property type="term" value="F:4 iron, 4 sulfur cluster binding"/>
    <property type="evidence" value="ECO:0007669"/>
    <property type="project" value="UniProtKB-KW"/>
</dbReference>
<dbReference type="RefSeq" id="WP_005487392.1">
    <property type="nucleotide sequence ID" value="NZ_CAUI01000005.1"/>
</dbReference>
<protein>
    <recommendedName>
        <fullName evidence="8">Ion-translocating oxidoreductase complex subunit C</fullName>
        <ecNumber evidence="8">7.-.-.-</ecNumber>
    </recommendedName>
    <alternativeName>
        <fullName evidence="8">Rnf electron transport complex subunit C</fullName>
    </alternativeName>
</protein>
<feature type="domain" description="4Fe-4S ferredoxin-type" evidence="9">
    <location>
        <begin position="360"/>
        <end position="389"/>
    </location>
</feature>
<feature type="binding site" evidence="8">
    <location>
        <position position="370"/>
    </location>
    <ligand>
        <name>[4Fe-4S] cluster</name>
        <dbReference type="ChEBI" id="CHEBI:49883"/>
        <label>1</label>
    </ligand>
</feature>
<dbReference type="NCBIfam" id="NF003454">
    <property type="entry name" value="PRK05035.1"/>
    <property type="match status" value="1"/>
</dbReference>
<dbReference type="NCBIfam" id="TIGR01945">
    <property type="entry name" value="rnfC"/>
    <property type="match status" value="1"/>
</dbReference>
<feature type="binding site" evidence="8">
    <location>
        <position position="376"/>
    </location>
    <ligand>
        <name>[4Fe-4S] cluster</name>
        <dbReference type="ChEBI" id="CHEBI:49883"/>
        <label>1</label>
    </ligand>
</feature>
<name>M5DXE1_9FIRM</name>
<feature type="binding site" evidence="8">
    <location>
        <position position="419"/>
    </location>
    <ligand>
        <name>[4Fe-4S] cluster</name>
        <dbReference type="ChEBI" id="CHEBI:49883"/>
        <label>1</label>
    </ligand>
</feature>
<evidence type="ECO:0000256" key="1">
    <source>
        <dbReference type="ARBA" id="ARBA00022448"/>
    </source>
</evidence>
<comment type="caution">
    <text evidence="10">The sequence shown here is derived from an EMBL/GenBank/DDBJ whole genome shotgun (WGS) entry which is preliminary data.</text>
</comment>
<keyword evidence="1 8" id="KW-0813">Transport</keyword>
<dbReference type="Pfam" id="PF13237">
    <property type="entry name" value="Fer4_10"/>
    <property type="match status" value="1"/>
</dbReference>
<keyword evidence="6 8" id="KW-0408">Iron</keyword>
<dbReference type="STRING" id="1293054.HSACCH_00357"/>
<comment type="subcellular location">
    <subcellularLocation>
        <location evidence="8">Cell membrane</location>
        <topology evidence="8">Peripheral membrane protein</topology>
    </subcellularLocation>
</comment>
<dbReference type="SUPFAM" id="SSF46548">
    <property type="entry name" value="alpha-helical ferredoxin"/>
    <property type="match status" value="1"/>
</dbReference>
<dbReference type="InterPro" id="IPR011538">
    <property type="entry name" value="Nuo51_FMN-bd"/>
</dbReference>
<feature type="binding site" evidence="8">
    <location>
        <position position="415"/>
    </location>
    <ligand>
        <name>[4Fe-4S] cluster</name>
        <dbReference type="ChEBI" id="CHEBI:49883"/>
        <label>2</label>
    </ligand>
</feature>
<dbReference type="PANTHER" id="PTHR43034:SF2">
    <property type="entry name" value="ION-TRANSLOCATING OXIDOREDUCTASE COMPLEX SUBUNIT C"/>
    <property type="match status" value="1"/>
</dbReference>
<feature type="binding site" evidence="8">
    <location>
        <position position="373"/>
    </location>
    <ligand>
        <name>[4Fe-4S] cluster</name>
        <dbReference type="ChEBI" id="CHEBI:49883"/>
        <label>1</label>
    </ligand>
</feature>
<dbReference type="Pfam" id="PF13375">
    <property type="entry name" value="RnfC_N"/>
    <property type="match status" value="1"/>
</dbReference>
<gene>
    <name evidence="8" type="primary">rnfC</name>
    <name evidence="10" type="ORF">HSACCH_00357</name>
</gene>
<dbReference type="EMBL" id="CAUI01000005">
    <property type="protein sequence ID" value="CCU78042.1"/>
    <property type="molecule type" value="Genomic_DNA"/>
</dbReference>
<evidence type="ECO:0000256" key="6">
    <source>
        <dbReference type="ARBA" id="ARBA00023004"/>
    </source>
</evidence>
<dbReference type="PANTHER" id="PTHR43034">
    <property type="entry name" value="ION-TRANSLOCATING OXIDOREDUCTASE COMPLEX SUBUNIT C"/>
    <property type="match status" value="1"/>
</dbReference>
<dbReference type="InterPro" id="IPR017896">
    <property type="entry name" value="4Fe4S_Fe-S-bd"/>
</dbReference>
<dbReference type="Gene3D" id="3.40.50.11540">
    <property type="entry name" value="NADH-ubiquinone oxidoreductase 51kDa subunit"/>
    <property type="match status" value="1"/>
</dbReference>
<feature type="binding site" evidence="8">
    <location>
        <position position="380"/>
    </location>
    <ligand>
        <name>[4Fe-4S] cluster</name>
        <dbReference type="ChEBI" id="CHEBI:49883"/>
        <label>2</label>
    </ligand>
</feature>
<comment type="function">
    <text evidence="8">Part of a membrane-bound complex that couples electron transfer with translocation of ions across the membrane.</text>
</comment>
<dbReference type="GO" id="GO:0009055">
    <property type="term" value="F:electron transfer activity"/>
    <property type="evidence" value="ECO:0007669"/>
    <property type="project" value="InterPro"/>
</dbReference>
<dbReference type="PROSITE" id="PS51379">
    <property type="entry name" value="4FE4S_FER_2"/>
    <property type="match status" value="2"/>
</dbReference>
<keyword evidence="8" id="KW-0472">Membrane</keyword>
<evidence type="ECO:0000256" key="3">
    <source>
        <dbReference type="ARBA" id="ARBA00022723"/>
    </source>
</evidence>
<keyword evidence="4 8" id="KW-0677">Repeat</keyword>
<evidence type="ECO:0000256" key="2">
    <source>
        <dbReference type="ARBA" id="ARBA00022485"/>
    </source>
</evidence>
<dbReference type="InterPro" id="IPR037225">
    <property type="entry name" value="Nuo51_FMN-bd_sf"/>
</dbReference>
<proteinExistence type="inferred from homology"/>
<keyword evidence="2 8" id="KW-0004">4Fe-4S</keyword>